<dbReference type="PROSITE" id="PS50297">
    <property type="entry name" value="ANK_REP_REGION"/>
    <property type="match status" value="1"/>
</dbReference>
<dbReference type="Pfam" id="PF00023">
    <property type="entry name" value="Ank"/>
    <property type="match status" value="1"/>
</dbReference>
<feature type="region of interest" description="Disordered" evidence="4">
    <location>
        <begin position="335"/>
        <end position="374"/>
    </location>
</feature>
<evidence type="ECO:0000256" key="2">
    <source>
        <dbReference type="ARBA" id="ARBA00023043"/>
    </source>
</evidence>
<dbReference type="GO" id="GO:0045944">
    <property type="term" value="P:positive regulation of transcription by RNA polymerase II"/>
    <property type="evidence" value="ECO:0007669"/>
    <property type="project" value="TreeGrafter"/>
</dbReference>
<feature type="compositionally biased region" description="Polar residues" evidence="4">
    <location>
        <begin position="349"/>
        <end position="358"/>
    </location>
</feature>
<dbReference type="InterPro" id="IPR050663">
    <property type="entry name" value="Ankyrin-SOCS_Box"/>
</dbReference>
<dbReference type="PANTHER" id="PTHR24193:SF121">
    <property type="entry name" value="ADA2A-CONTAINING COMPLEX COMPONENT 3, ISOFORM D"/>
    <property type="match status" value="1"/>
</dbReference>
<dbReference type="Gene3D" id="1.25.40.20">
    <property type="entry name" value="Ankyrin repeat-containing domain"/>
    <property type="match status" value="2"/>
</dbReference>
<dbReference type="AlphaFoldDB" id="U1GMU9"/>
<dbReference type="EMBL" id="KE720972">
    <property type="protein sequence ID" value="ERF73226.1"/>
    <property type="molecule type" value="Genomic_DNA"/>
</dbReference>
<proteinExistence type="predicted"/>
<organism evidence="5 6">
    <name type="scientific">Endocarpon pusillum (strain Z07020 / HMAS-L-300199)</name>
    <name type="common">Lichen-forming fungus</name>
    <dbReference type="NCBI Taxonomy" id="1263415"/>
    <lineage>
        <taxon>Eukaryota</taxon>
        <taxon>Fungi</taxon>
        <taxon>Dikarya</taxon>
        <taxon>Ascomycota</taxon>
        <taxon>Pezizomycotina</taxon>
        <taxon>Eurotiomycetes</taxon>
        <taxon>Chaetothyriomycetidae</taxon>
        <taxon>Verrucariales</taxon>
        <taxon>Verrucariaceae</taxon>
        <taxon>Endocarpon</taxon>
    </lineage>
</organism>
<sequence>MSRSHGKDIPSIPVFSSPLASNSDVPVVSVVEPIYNAACYDPEDLLIEFERAYLLGRSQQKTFTRALEYAISCHRVCAIENLFKIDVGRVRQLTQKEVNVNAIAPNVISRAIQGERTDVDILRLFLNLGLDVKKVFGGEGDALMWAVRIGRWELIERILEQRGSFDVDEVKYHKYDNAYTLLSVASDRIRVADELHYYEGHDTQEIPIWIDQKRLILEFLGRGASIKGTCLLPNLAADQQRKEQTVSFARMLIEEYGADVNERYDWNALMHRRSRRERISTPLYEAVRNNFPRMVELLLEKGADATVKGHAGMTLVECAWNNKHGGMVQLLRERGVPEGPETKGKDVSTLYSSSTPERATTPARRAIVRSDSSSDELSWDERRWLMYEAIQP</sequence>
<dbReference type="SMART" id="SM00248">
    <property type="entry name" value="ANK"/>
    <property type="match status" value="2"/>
</dbReference>
<evidence type="ECO:0000256" key="4">
    <source>
        <dbReference type="SAM" id="MobiDB-lite"/>
    </source>
</evidence>
<keyword evidence="2 3" id="KW-0040">ANK repeat</keyword>
<accession>U1GMU9</accession>
<keyword evidence="1" id="KW-0677">Repeat</keyword>
<reference evidence="6" key="1">
    <citation type="journal article" date="2014" name="BMC Genomics">
        <title>Genome characteristics reveal the impact of lichenization on lichen-forming fungus Endocarpon pusillum Hedwig (Verrucariales, Ascomycota).</title>
        <authorList>
            <person name="Wang Y.-Y."/>
            <person name="Liu B."/>
            <person name="Zhang X.-Y."/>
            <person name="Zhou Q.-M."/>
            <person name="Zhang T."/>
            <person name="Li H."/>
            <person name="Yu Y.-F."/>
            <person name="Zhang X.-L."/>
            <person name="Hao X.-Y."/>
            <person name="Wang M."/>
            <person name="Wang L."/>
            <person name="Wei J.-C."/>
        </authorList>
    </citation>
    <scope>NUCLEOTIDE SEQUENCE [LARGE SCALE GENOMIC DNA]</scope>
    <source>
        <strain evidence="6">Z07020 / HMAS-L-300199</strain>
    </source>
</reference>
<dbReference type="GO" id="GO:0000976">
    <property type="term" value="F:transcription cis-regulatory region binding"/>
    <property type="evidence" value="ECO:0007669"/>
    <property type="project" value="TreeGrafter"/>
</dbReference>
<dbReference type="HOGENOM" id="CLU_704045_0_0_1"/>
<keyword evidence="6" id="KW-1185">Reference proteome</keyword>
<dbReference type="RefSeq" id="XP_007801200.1">
    <property type="nucleotide sequence ID" value="XM_007803009.1"/>
</dbReference>
<gene>
    <name evidence="5" type="ORF">EPUS_03067</name>
</gene>
<name>U1GMU9_ENDPU</name>
<dbReference type="GeneID" id="19238115"/>
<dbReference type="Proteomes" id="UP000019373">
    <property type="component" value="Unassembled WGS sequence"/>
</dbReference>
<dbReference type="InterPro" id="IPR036770">
    <property type="entry name" value="Ankyrin_rpt-contain_sf"/>
</dbReference>
<dbReference type="SUPFAM" id="SSF48403">
    <property type="entry name" value="Ankyrin repeat"/>
    <property type="match status" value="1"/>
</dbReference>
<dbReference type="GO" id="GO:0005634">
    <property type="term" value="C:nucleus"/>
    <property type="evidence" value="ECO:0007669"/>
    <property type="project" value="TreeGrafter"/>
</dbReference>
<feature type="compositionally biased region" description="Basic and acidic residues" evidence="4">
    <location>
        <begin position="335"/>
        <end position="346"/>
    </location>
</feature>
<evidence type="ECO:0000313" key="6">
    <source>
        <dbReference type="Proteomes" id="UP000019373"/>
    </source>
</evidence>
<evidence type="ECO:0000256" key="1">
    <source>
        <dbReference type="ARBA" id="ARBA00022737"/>
    </source>
</evidence>
<evidence type="ECO:0000256" key="3">
    <source>
        <dbReference type="PROSITE-ProRule" id="PRU00023"/>
    </source>
</evidence>
<dbReference type="OrthoDB" id="426293at2759"/>
<dbReference type="PROSITE" id="PS50088">
    <property type="entry name" value="ANK_REPEAT"/>
    <property type="match status" value="1"/>
</dbReference>
<dbReference type="PANTHER" id="PTHR24193">
    <property type="entry name" value="ANKYRIN REPEAT PROTEIN"/>
    <property type="match status" value="1"/>
</dbReference>
<feature type="repeat" description="ANK" evidence="3">
    <location>
        <begin position="278"/>
        <end position="310"/>
    </location>
</feature>
<dbReference type="InterPro" id="IPR002110">
    <property type="entry name" value="Ankyrin_rpt"/>
</dbReference>
<evidence type="ECO:0000313" key="5">
    <source>
        <dbReference type="EMBL" id="ERF73226.1"/>
    </source>
</evidence>
<protein>
    <submittedName>
        <fullName evidence="5">Uncharacterized protein</fullName>
    </submittedName>
</protein>